<sequence length="276" mass="28257">MPFYLGPLGALRELPSPSPDKPPEASATRYGAVHRSLTGRPTIDRVAVRRTWVLSWPHLDADTAAFLDALHLGLVDGPLWLIDPQRPNRLPVQAAATGTGTRSPQGFTASSGTLRWVPLSSSVPLAGGLRWDATSQGGQLGADTEVPVLPGEALTASAYVSSGVSVRLVLTAHSASGAQLGAAESAPTTPGPTMRRVTVTALPPAGAASVRLALLLAPGGPGGAVSTQAWQIETARPADADVWTPGGGTAVVAVESVTTAYPLPGSYGTTVTLWEV</sequence>
<gene>
    <name evidence="1" type="ORF">JOF53_007969</name>
</gene>
<reference evidence="1 2" key="1">
    <citation type="submission" date="2021-03" db="EMBL/GenBank/DDBJ databases">
        <title>Sequencing the genomes of 1000 actinobacteria strains.</title>
        <authorList>
            <person name="Klenk H.-P."/>
        </authorList>
    </citation>
    <scope>NUCLEOTIDE SEQUENCE [LARGE SCALE GENOMIC DNA]</scope>
    <source>
        <strain evidence="1 2">DSM 44580</strain>
    </source>
</reference>
<name>A0ABS5ART6_9PSEU</name>
<comment type="caution">
    <text evidence="1">The sequence shown here is derived from an EMBL/GenBank/DDBJ whole genome shotgun (WGS) entry which is preliminary data.</text>
</comment>
<evidence type="ECO:0000313" key="1">
    <source>
        <dbReference type="EMBL" id="MBP2479097.1"/>
    </source>
</evidence>
<protein>
    <recommendedName>
        <fullName evidence="3">Phage tail protein</fullName>
    </recommendedName>
</protein>
<evidence type="ECO:0000313" key="2">
    <source>
        <dbReference type="Proteomes" id="UP001519363"/>
    </source>
</evidence>
<dbReference type="Gene3D" id="2.60.120.260">
    <property type="entry name" value="Galactose-binding domain-like"/>
    <property type="match status" value="1"/>
</dbReference>
<proteinExistence type="predicted"/>
<dbReference type="EMBL" id="JAGIOO010000001">
    <property type="protein sequence ID" value="MBP2479097.1"/>
    <property type="molecule type" value="Genomic_DNA"/>
</dbReference>
<dbReference type="Proteomes" id="UP001519363">
    <property type="component" value="Unassembled WGS sequence"/>
</dbReference>
<evidence type="ECO:0008006" key="3">
    <source>
        <dbReference type="Google" id="ProtNLM"/>
    </source>
</evidence>
<dbReference type="RefSeq" id="WP_086788905.1">
    <property type="nucleotide sequence ID" value="NZ_JAGIOO010000001.1"/>
</dbReference>
<keyword evidence="2" id="KW-1185">Reference proteome</keyword>
<accession>A0ABS5ART6</accession>
<organism evidence="1 2">
    <name type="scientific">Crossiella equi</name>
    <dbReference type="NCBI Taxonomy" id="130796"/>
    <lineage>
        <taxon>Bacteria</taxon>
        <taxon>Bacillati</taxon>
        <taxon>Actinomycetota</taxon>
        <taxon>Actinomycetes</taxon>
        <taxon>Pseudonocardiales</taxon>
        <taxon>Pseudonocardiaceae</taxon>
        <taxon>Crossiella</taxon>
    </lineage>
</organism>